<accession>A0A8J7WXD1</accession>
<dbReference type="RefSeq" id="WP_211472281.1">
    <property type="nucleotide sequence ID" value="NZ_JAGSXH010000203.1"/>
</dbReference>
<evidence type="ECO:0000313" key="1">
    <source>
        <dbReference type="EMBL" id="MBS2966829.1"/>
    </source>
</evidence>
<sequence>MPRTSSRKWVLPSASWLGSGLGCPGCDADRDDHGAGARGGALPEDYAALWELIATAPKPLTCKDLCAQLGWELLPKNTEGLRSKLKRMVERGWLAEERPGKFTAAGEGMPRG</sequence>
<name>A0A8J7WXD1_9ACTN</name>
<reference evidence="1" key="1">
    <citation type="submission" date="2021-04" db="EMBL/GenBank/DDBJ databases">
        <title>Genome based classification of Actinospica acidithermotolerans sp. nov., an actinobacterium isolated from an Indonesian hot spring.</title>
        <authorList>
            <person name="Kusuma A.B."/>
            <person name="Putra K.E."/>
            <person name="Nafisah S."/>
            <person name="Loh J."/>
            <person name="Nouioui I."/>
            <person name="Goodfellow M."/>
        </authorList>
    </citation>
    <scope>NUCLEOTIDE SEQUENCE</scope>
    <source>
        <strain evidence="1">DSM 45618</strain>
    </source>
</reference>
<keyword evidence="2" id="KW-1185">Reference proteome</keyword>
<dbReference type="Proteomes" id="UP000677913">
    <property type="component" value="Unassembled WGS sequence"/>
</dbReference>
<dbReference type="EMBL" id="JAGSXH010000203">
    <property type="protein sequence ID" value="MBS2966829.1"/>
    <property type="molecule type" value="Genomic_DNA"/>
</dbReference>
<gene>
    <name evidence="1" type="ORF">KGA66_27590</name>
</gene>
<organism evidence="1 2">
    <name type="scientific">Actinocrinis puniceicyclus</name>
    <dbReference type="NCBI Taxonomy" id="977794"/>
    <lineage>
        <taxon>Bacteria</taxon>
        <taxon>Bacillati</taxon>
        <taxon>Actinomycetota</taxon>
        <taxon>Actinomycetes</taxon>
        <taxon>Catenulisporales</taxon>
        <taxon>Actinospicaceae</taxon>
        <taxon>Actinocrinis</taxon>
    </lineage>
</organism>
<evidence type="ECO:0000313" key="2">
    <source>
        <dbReference type="Proteomes" id="UP000677913"/>
    </source>
</evidence>
<comment type="caution">
    <text evidence="1">The sequence shown here is derived from an EMBL/GenBank/DDBJ whole genome shotgun (WGS) entry which is preliminary data.</text>
</comment>
<dbReference type="PROSITE" id="PS51257">
    <property type="entry name" value="PROKAR_LIPOPROTEIN"/>
    <property type="match status" value="1"/>
</dbReference>
<dbReference type="AlphaFoldDB" id="A0A8J7WXD1"/>
<proteinExistence type="predicted"/>
<protein>
    <submittedName>
        <fullName evidence="1">Uncharacterized protein</fullName>
    </submittedName>
</protein>